<accession>A0ACC0IU01</accession>
<organism evidence="1 2">
    <name type="scientific">Camellia lanceoleosa</name>
    <dbReference type="NCBI Taxonomy" id="1840588"/>
    <lineage>
        <taxon>Eukaryota</taxon>
        <taxon>Viridiplantae</taxon>
        <taxon>Streptophyta</taxon>
        <taxon>Embryophyta</taxon>
        <taxon>Tracheophyta</taxon>
        <taxon>Spermatophyta</taxon>
        <taxon>Magnoliopsida</taxon>
        <taxon>eudicotyledons</taxon>
        <taxon>Gunneridae</taxon>
        <taxon>Pentapetalae</taxon>
        <taxon>asterids</taxon>
        <taxon>Ericales</taxon>
        <taxon>Theaceae</taxon>
        <taxon>Camellia</taxon>
    </lineage>
</organism>
<dbReference type="EMBL" id="CM045760">
    <property type="protein sequence ID" value="KAI8028395.1"/>
    <property type="molecule type" value="Genomic_DNA"/>
</dbReference>
<evidence type="ECO:0000313" key="2">
    <source>
        <dbReference type="Proteomes" id="UP001060215"/>
    </source>
</evidence>
<gene>
    <name evidence="1" type="ORF">LOK49_LG02G01473</name>
</gene>
<reference evidence="1 2" key="1">
    <citation type="journal article" date="2022" name="Plant J.">
        <title>Chromosome-level genome of Camellia lanceoleosa provides a valuable resource for understanding genome evolution and self-incompatibility.</title>
        <authorList>
            <person name="Gong W."/>
            <person name="Xiao S."/>
            <person name="Wang L."/>
            <person name="Liao Z."/>
            <person name="Chang Y."/>
            <person name="Mo W."/>
            <person name="Hu G."/>
            <person name="Li W."/>
            <person name="Zhao G."/>
            <person name="Zhu H."/>
            <person name="Hu X."/>
            <person name="Ji K."/>
            <person name="Xiang X."/>
            <person name="Song Q."/>
            <person name="Yuan D."/>
            <person name="Jin S."/>
            <person name="Zhang L."/>
        </authorList>
    </citation>
    <scope>NUCLEOTIDE SEQUENCE [LARGE SCALE GENOMIC DNA]</scope>
    <source>
        <strain evidence="1">SQ_2022a</strain>
    </source>
</reference>
<sequence length="156" mass="17258">MSNKMGIFVIVCPIILANLLVTHFTVDSFRSLNGKIIAKGKWVFVLLIDSIRRASARHVEIELAMKAVVVKALARVTTSIAIELSRFRTGRRWKEDLERVFVVDIYVSKGMSEVLNGKIMIISSGQSDAITRARPILSAMSEKLYVFEGALGAGSM</sequence>
<dbReference type="Proteomes" id="UP001060215">
    <property type="component" value="Chromosome 3"/>
</dbReference>
<comment type="caution">
    <text evidence="1">The sequence shown here is derived from an EMBL/GenBank/DDBJ whole genome shotgun (WGS) entry which is preliminary data.</text>
</comment>
<protein>
    <submittedName>
        <fullName evidence="1">Uncharacterized protein</fullName>
    </submittedName>
</protein>
<name>A0ACC0IU01_9ERIC</name>
<proteinExistence type="predicted"/>
<keyword evidence="2" id="KW-1185">Reference proteome</keyword>
<evidence type="ECO:0000313" key="1">
    <source>
        <dbReference type="EMBL" id="KAI8028395.1"/>
    </source>
</evidence>